<keyword evidence="3" id="KW-1133">Transmembrane helix</keyword>
<feature type="coiled-coil region" evidence="1">
    <location>
        <begin position="172"/>
        <end position="199"/>
    </location>
</feature>
<feature type="region of interest" description="Disordered" evidence="2">
    <location>
        <begin position="30"/>
        <end position="52"/>
    </location>
</feature>
<dbReference type="AlphaFoldDB" id="A0AAW8EYL1"/>
<keyword evidence="1" id="KW-0175">Coiled coil</keyword>
<sequence length="305" mass="31765">MNMTRRVLAVLVLVSLGAFGLAGCAASSGGGSVQNAGQAPAQDVPAEADPDEPDTAVVITGRISIVAEDPIDAAGAATVIVTDAGGRVSARTEHAAEDGSQASADLTLRIPADALEDVRSELASLGTVKETTLDSAEVGGTQRDLDARITTLRASIARYNEWLGTASATSDLIELESAIAERQTELEGLEAQARALDDQVAMSTITLSLMSEYVPVKTAPDDFGEALLVGWNGFVAFWSAVLIALGVALPWLVLFAAIAVGATLLTIRARRRQSMRLQPPQPVLDAALFPAPEQMPAPEQVTAPR</sequence>
<name>A0AAW8EYL1_9MICO</name>
<dbReference type="Pfam" id="PF14257">
    <property type="entry name" value="DUF4349"/>
    <property type="match status" value="1"/>
</dbReference>
<protein>
    <submittedName>
        <fullName evidence="6">Small secreted protein</fullName>
    </submittedName>
</protein>
<keyword evidence="3" id="KW-0812">Transmembrane</keyword>
<evidence type="ECO:0000256" key="1">
    <source>
        <dbReference type="SAM" id="Coils"/>
    </source>
</evidence>
<organism evidence="6 7">
    <name type="scientific">Microbacterium natoriense</name>
    <dbReference type="NCBI Taxonomy" id="284570"/>
    <lineage>
        <taxon>Bacteria</taxon>
        <taxon>Bacillati</taxon>
        <taxon>Actinomycetota</taxon>
        <taxon>Actinomycetes</taxon>
        <taxon>Micrococcales</taxon>
        <taxon>Microbacteriaceae</taxon>
        <taxon>Microbacterium</taxon>
    </lineage>
</organism>
<gene>
    <name evidence="6" type="ORF">QFZ53_002534</name>
</gene>
<feature type="transmembrane region" description="Helical" evidence="3">
    <location>
        <begin position="237"/>
        <end position="267"/>
    </location>
</feature>
<evidence type="ECO:0000313" key="6">
    <source>
        <dbReference type="EMBL" id="MDQ0648338.1"/>
    </source>
</evidence>
<keyword evidence="7" id="KW-1185">Reference proteome</keyword>
<comment type="caution">
    <text evidence="6">The sequence shown here is derived from an EMBL/GenBank/DDBJ whole genome shotgun (WGS) entry which is preliminary data.</text>
</comment>
<feature type="domain" description="DUF4349" evidence="5">
    <location>
        <begin position="56"/>
        <end position="262"/>
    </location>
</feature>
<dbReference type="PROSITE" id="PS51257">
    <property type="entry name" value="PROKAR_LIPOPROTEIN"/>
    <property type="match status" value="1"/>
</dbReference>
<reference evidence="6 7" key="1">
    <citation type="submission" date="2023-07" db="EMBL/GenBank/DDBJ databases">
        <title>Comparative genomics of wheat-associated soil bacteria to identify genetic determinants of phenazine resistance.</title>
        <authorList>
            <person name="Mouncey N."/>
        </authorList>
    </citation>
    <scope>NUCLEOTIDE SEQUENCE [LARGE SCALE GENOMIC DNA]</scope>
    <source>
        <strain evidence="6 7">W4I9-1</strain>
    </source>
</reference>
<feature type="chain" id="PRO_5043790566" evidence="4">
    <location>
        <begin position="23"/>
        <end position="305"/>
    </location>
</feature>
<feature type="signal peptide" evidence="4">
    <location>
        <begin position="1"/>
        <end position="22"/>
    </location>
</feature>
<evidence type="ECO:0000259" key="5">
    <source>
        <dbReference type="Pfam" id="PF14257"/>
    </source>
</evidence>
<evidence type="ECO:0000256" key="4">
    <source>
        <dbReference type="SAM" id="SignalP"/>
    </source>
</evidence>
<proteinExistence type="predicted"/>
<evidence type="ECO:0000256" key="3">
    <source>
        <dbReference type="SAM" id="Phobius"/>
    </source>
</evidence>
<accession>A0AAW8EYL1</accession>
<dbReference type="RefSeq" id="WP_307296956.1">
    <property type="nucleotide sequence ID" value="NZ_JAUSXV010000001.1"/>
</dbReference>
<dbReference type="InterPro" id="IPR025645">
    <property type="entry name" value="DUF4349"/>
</dbReference>
<keyword evidence="4" id="KW-0732">Signal</keyword>
<keyword evidence="3" id="KW-0472">Membrane</keyword>
<dbReference type="EMBL" id="JAUSXV010000001">
    <property type="protein sequence ID" value="MDQ0648338.1"/>
    <property type="molecule type" value="Genomic_DNA"/>
</dbReference>
<evidence type="ECO:0000313" key="7">
    <source>
        <dbReference type="Proteomes" id="UP001244427"/>
    </source>
</evidence>
<dbReference type="Proteomes" id="UP001244427">
    <property type="component" value="Unassembled WGS sequence"/>
</dbReference>
<evidence type="ECO:0000256" key="2">
    <source>
        <dbReference type="SAM" id="MobiDB-lite"/>
    </source>
</evidence>